<protein>
    <submittedName>
        <fullName evidence="1">Uncharacterized protein</fullName>
    </submittedName>
</protein>
<sequence>MRYNDIVDLIQYNTWEDPDDDYGTVSYKERGTVVVKDLPVSVGSLRVQGKLLQNQDQQWEKRYLIQHKIFELKNLRVDAVRRHSTGEILNVYWDNTTGTDQTISYKVEYRDIRRDEESGVVWQGS</sequence>
<accession>A0AAE7WH79</accession>
<name>A0AAE7WH79_9CAUD</name>
<proteinExistence type="predicted"/>
<organism evidence="1 2">
    <name type="scientific">Enterococcus phage SSsP-1</name>
    <dbReference type="NCBI Taxonomy" id="2859527"/>
    <lineage>
        <taxon>Viruses</taxon>
        <taxon>Duplodnaviria</taxon>
        <taxon>Heunggongvirae</taxon>
        <taxon>Uroviricota</taxon>
        <taxon>Caudoviricetes</taxon>
        <taxon>Saphexavirus</taxon>
        <taxon>Saphexavirus SSsP1</taxon>
    </lineage>
</organism>
<evidence type="ECO:0000313" key="2">
    <source>
        <dbReference type="Proteomes" id="UP000827296"/>
    </source>
</evidence>
<keyword evidence="2" id="KW-1185">Reference proteome</keyword>
<dbReference type="Proteomes" id="UP000827296">
    <property type="component" value="Segment"/>
</dbReference>
<reference evidence="1 2" key="1">
    <citation type="journal article" date="2022" name="Viruses">
        <title>Two Novel Lytic Bacteriophages Infecting Enterococcus spp. Are Promising Candidates for Targeted Antibacterial Therapy.</title>
        <authorList>
            <person name="Tkachev P.V."/>
            <person name="Pchelin I.M."/>
            <person name="Azarov D.V."/>
            <person name="Gorshkov A.N."/>
            <person name="Shamova O.V."/>
            <person name="Dmitriev A.V."/>
            <person name="Goncharov A.E."/>
        </authorList>
    </citation>
    <scope>NUCLEOTIDE SEQUENCE [LARGE SCALE GENOMIC DNA]</scope>
</reference>
<evidence type="ECO:0000313" key="1">
    <source>
        <dbReference type="EMBL" id="QYI86603.1"/>
    </source>
</evidence>
<dbReference type="EMBL" id="MZ333457">
    <property type="protein sequence ID" value="QYI86603.1"/>
    <property type="molecule type" value="Genomic_DNA"/>
</dbReference>